<dbReference type="Pfam" id="PF25390">
    <property type="entry name" value="WD40_RLD"/>
    <property type="match status" value="1"/>
</dbReference>
<dbReference type="PROSITE" id="PS00626">
    <property type="entry name" value="RCC1_2"/>
    <property type="match status" value="2"/>
</dbReference>
<feature type="repeat" description="RCC1" evidence="2">
    <location>
        <begin position="25"/>
        <end position="80"/>
    </location>
</feature>
<feature type="repeat" description="RCC1" evidence="2">
    <location>
        <begin position="137"/>
        <end position="189"/>
    </location>
</feature>
<dbReference type="EMBL" id="JAFEMO010000001">
    <property type="protein sequence ID" value="KAH7576575.1"/>
    <property type="molecule type" value="Genomic_DNA"/>
</dbReference>
<dbReference type="PANTHER" id="PTHR22870:SF365">
    <property type="entry name" value="REGULATOR OF CHROMOSOME CONDENSATION (CELL CYCLE REGULATORY PROTEIN)-RELATED"/>
    <property type="match status" value="1"/>
</dbReference>
<keyword evidence="1" id="KW-0677">Repeat</keyword>
<accession>A0ABQ8IIU0</accession>
<feature type="repeat" description="RCC1" evidence="2">
    <location>
        <begin position="317"/>
        <end position="366"/>
    </location>
</feature>
<dbReference type="SUPFAM" id="SSF50985">
    <property type="entry name" value="RCC1/BLIP-II"/>
    <property type="match status" value="1"/>
</dbReference>
<dbReference type="InterPro" id="IPR009091">
    <property type="entry name" value="RCC1/BLIP-II"/>
</dbReference>
<dbReference type="InterPro" id="IPR058923">
    <property type="entry name" value="RCC1-like_dom"/>
</dbReference>
<dbReference type="Proteomes" id="UP000827721">
    <property type="component" value="Unassembled WGS sequence"/>
</dbReference>
<keyword evidence="5" id="KW-1185">Reference proteome</keyword>
<gene>
    <name evidence="4" type="ORF">JRO89_XS01G0111900</name>
</gene>
<evidence type="ECO:0000259" key="3">
    <source>
        <dbReference type="Pfam" id="PF25390"/>
    </source>
</evidence>
<comment type="caution">
    <text evidence="4">The sequence shown here is derived from an EMBL/GenBank/DDBJ whole genome shotgun (WGS) entry which is preliminary data.</text>
</comment>
<evidence type="ECO:0000256" key="2">
    <source>
        <dbReference type="PROSITE-ProRule" id="PRU00235"/>
    </source>
</evidence>
<reference evidence="4 5" key="1">
    <citation type="submission" date="2021-02" db="EMBL/GenBank/DDBJ databases">
        <title>Plant Genome Project.</title>
        <authorList>
            <person name="Zhang R.-G."/>
        </authorList>
    </citation>
    <scope>NUCLEOTIDE SEQUENCE [LARGE SCALE GENOMIC DNA]</scope>
    <source>
        <tissue evidence="4">Leaves</tissue>
    </source>
</reference>
<feature type="repeat" description="RCC1" evidence="2">
    <location>
        <begin position="190"/>
        <end position="283"/>
    </location>
</feature>
<feature type="repeat" description="RCC1" evidence="2">
    <location>
        <begin position="367"/>
        <end position="407"/>
    </location>
</feature>
<evidence type="ECO:0000313" key="4">
    <source>
        <dbReference type="EMBL" id="KAH7576575.1"/>
    </source>
</evidence>
<dbReference type="InterPro" id="IPR000408">
    <property type="entry name" value="Reg_chr_condens"/>
</dbReference>
<dbReference type="InterPro" id="IPR051210">
    <property type="entry name" value="Ub_ligase/GEF_domain"/>
</dbReference>
<dbReference type="Gene3D" id="2.130.10.30">
    <property type="entry name" value="Regulator of chromosome condensation 1/beta-lactamase-inhibitor protein II"/>
    <property type="match status" value="3"/>
</dbReference>
<feature type="domain" description="RCC1-like" evidence="3">
    <location>
        <begin position="27"/>
        <end position="404"/>
    </location>
</feature>
<dbReference type="PANTHER" id="PTHR22870">
    <property type="entry name" value="REGULATOR OF CHROMOSOME CONDENSATION"/>
    <property type="match status" value="1"/>
</dbReference>
<sequence length="647" mass="70391">MRLLRRAVHNYANVFSRSMSSSCRRTVMSFGDGAHGALGLPTSLTGIGGDAYEPTPVPGLPADVSSVSAGHYHSLAVTSGGALWTWGRNNEAQLGRGGLLEPRDTWNKPKRVEGLDRVNVCAAFASGVVSSAIGDDGSLWVWGKSKRGQLGLGKDITEAMVPSRVQALAGEKIVKVSFGWGHALAQTEDGKLFGWGYSADGRIGKLGKALESSPLDSHIDASKRNQELSSSTIEAAEKLVLEGMEKEKDMPIIWEPCLLEELNGVEVADLACGLDHSLVLCSNGIILSCGSNVYGQLGRAKQDMGLFPVDIKVGGAMSLVSWGWNQNYQLGRAGPENVPLVVEGLEGESLVSLSGGRVHSMAVTSKGEVWIWGCGKNGRLGLGSSCDETEPMLLDSLDGCEVLQAVSVRNPYRREEEKMLENPTQSLAAPAAPDSAPVAVKRYAPPNQRNRLNRRKSGGSWLAFVFTGKEMQKIARIFVAMGEEQFRGWREMVWICISGSRIIFVIILIWSWNAVAHDRFDRTNNLYGNDGEKNQLTTARNTPVVNHGDTGLRLIHLEGFSRSEAAQLLDNRWRAAMHSYNDTSIDLSERPVLYTSGTSAWGQFRLPHQMMAPTNSIGPLPGTQMDFLAELRRKMHNADANFELTLT</sequence>
<feature type="repeat" description="RCC1" evidence="2">
    <location>
        <begin position="81"/>
        <end position="136"/>
    </location>
</feature>
<evidence type="ECO:0000256" key="1">
    <source>
        <dbReference type="ARBA" id="ARBA00022737"/>
    </source>
</evidence>
<proteinExistence type="predicted"/>
<organism evidence="4 5">
    <name type="scientific">Xanthoceras sorbifolium</name>
    <dbReference type="NCBI Taxonomy" id="99658"/>
    <lineage>
        <taxon>Eukaryota</taxon>
        <taxon>Viridiplantae</taxon>
        <taxon>Streptophyta</taxon>
        <taxon>Embryophyta</taxon>
        <taxon>Tracheophyta</taxon>
        <taxon>Spermatophyta</taxon>
        <taxon>Magnoliopsida</taxon>
        <taxon>eudicotyledons</taxon>
        <taxon>Gunneridae</taxon>
        <taxon>Pentapetalae</taxon>
        <taxon>rosids</taxon>
        <taxon>malvids</taxon>
        <taxon>Sapindales</taxon>
        <taxon>Sapindaceae</taxon>
        <taxon>Xanthoceroideae</taxon>
        <taxon>Xanthoceras</taxon>
    </lineage>
</organism>
<dbReference type="PROSITE" id="PS50012">
    <property type="entry name" value="RCC1_3"/>
    <property type="match status" value="6"/>
</dbReference>
<evidence type="ECO:0000313" key="5">
    <source>
        <dbReference type="Proteomes" id="UP000827721"/>
    </source>
</evidence>
<protein>
    <recommendedName>
        <fullName evidence="3">RCC1-like domain-containing protein</fullName>
    </recommendedName>
</protein>
<dbReference type="PRINTS" id="PR00633">
    <property type="entry name" value="RCCNDNSATION"/>
</dbReference>
<name>A0ABQ8IIU0_9ROSI</name>